<dbReference type="InterPro" id="IPR044736">
    <property type="entry name" value="Gid1/RanBPM/SPLA_SPRY"/>
</dbReference>
<feature type="repeat" description="ANK" evidence="3">
    <location>
        <begin position="579"/>
        <end position="607"/>
    </location>
</feature>
<feature type="repeat" description="ANK" evidence="3">
    <location>
        <begin position="539"/>
        <end position="571"/>
    </location>
</feature>
<protein>
    <submittedName>
        <fullName evidence="6">Uncharacterized protein</fullName>
    </submittedName>
</protein>
<dbReference type="PANTHER" id="PTHR24173:SF74">
    <property type="entry name" value="ANKYRIN REPEAT DOMAIN-CONTAINING PROTEIN 16"/>
    <property type="match status" value="1"/>
</dbReference>
<dbReference type="Pfam" id="PF00023">
    <property type="entry name" value="Ank"/>
    <property type="match status" value="1"/>
</dbReference>
<dbReference type="SMART" id="SM00449">
    <property type="entry name" value="SPRY"/>
    <property type="match status" value="5"/>
</dbReference>
<keyword evidence="1" id="KW-0677">Repeat</keyword>
<dbReference type="InterPro" id="IPR003877">
    <property type="entry name" value="SPRY_dom"/>
</dbReference>
<feature type="repeat" description="ANK" evidence="3">
    <location>
        <begin position="678"/>
        <end position="710"/>
    </location>
</feature>
<dbReference type="InterPro" id="IPR000626">
    <property type="entry name" value="Ubiquitin-like_dom"/>
</dbReference>
<evidence type="ECO:0000259" key="4">
    <source>
        <dbReference type="PROSITE" id="PS50053"/>
    </source>
</evidence>
<dbReference type="PROSITE" id="PS50088">
    <property type="entry name" value="ANK_REPEAT"/>
    <property type="match status" value="8"/>
</dbReference>
<comment type="caution">
    <text evidence="6">The sequence shown here is derived from an EMBL/GenBank/DDBJ whole genome shotgun (WGS) entry which is preliminary data.</text>
</comment>
<dbReference type="InterPro" id="IPR013320">
    <property type="entry name" value="ConA-like_dom_sf"/>
</dbReference>
<feature type="repeat" description="ANK" evidence="3">
    <location>
        <begin position="613"/>
        <end position="646"/>
    </location>
</feature>
<evidence type="ECO:0000256" key="2">
    <source>
        <dbReference type="ARBA" id="ARBA00023043"/>
    </source>
</evidence>
<dbReference type="PRINTS" id="PR01415">
    <property type="entry name" value="ANKYRIN"/>
</dbReference>
<dbReference type="Pfam" id="PF00240">
    <property type="entry name" value="ubiquitin"/>
    <property type="match status" value="2"/>
</dbReference>
<dbReference type="Gene3D" id="2.60.120.920">
    <property type="match status" value="5"/>
</dbReference>
<sequence length="1592" mass="175778">MGAVISSAVINAMHKKMFFEAFNYLLLAIDDAPSSPKDQQNNVDEFENCWNAAACQKGIEIIGPKCLTVHYKANGGNSGFRSALAKQPILLDKNSSGIFYFEICIENMKRRSLFGFVSKKHKELGVTVQSRSGTYAYTSNGLFCIGGTSKRGNPSFSRGDVVGCGLNLATGEIIFTKNSVQIATSDLFISPSADQLFPFVSLGDCGDKIEANFGPNFKFDIEKVKIVSISQQQNCWDPNACHNDLEITDGKCLTVNYKATNKENGWRSVFAKRSLLKSADSSRIFYFEISLLNKKGCVTFGLAPKQLNNQLDERICNCADTYAYESGGTFWVNGKSRGGKTEYSFGVGDTVGFGVNLANRQIFFTNNGQLLDLDVLFFSPSVAPLVPFISLYDSGDKIMANFGPKFKFDLANLTNLLSAMQITIRTLTGMQFTLGVEADATAEQVKAKIQDKTGFPTDQQRLIIRSDGKLNGKQLEDNLPLAHYNIQNKSTLLLVLRLRGGNPEHHQQQSPPIVVGPSVVDGTADTKPIIGPIDHHVIGDHSPLWAAIIGGQTKVLESLLEKGADPNEIGTLTHEGQERTLSPLHYFAAEGNLDICKLLVSKGAKVDHGVGHRGITPLHLASEKGHMQIVCFLVDEAKADFEVADSDGNTPLTYAVMEQNSIYFLVEKGARIDRTNKQGISLLHFFAKDGNFEYCRKLVDKGINVNQQTADCCGGSTPLLLACENGHLDIVELLVEKGGADFEIADSADGDTPLMCAVMERNLPIIDYLVKKGASTDRTNKKGISPLHYAAKIGTFEVCKLLLASGANVNQQTTADGTGEEFGCAPLHFACFGGHLEIVKLLVEDAGADLAIANSAGHSPLIYAKIGRNLEIVRYLVCKGATTVADQASSSEGQTSTALQIKLDCPSCEPRQKINEFRSNEEEDTGSNNTCGQYYEHSPMEGCSSDFRLNRVEHKIVGMQMRATTTSHSLAQSVWRSFSRNLEMVGVPFSQKTQFFIDMKDWATIGFAPKRNAKLDERIYSRIGTYAYESGGTFWISRKRQNPYEFFGNGDVVGCGICSEKRQIFFTKNGQLLETPDFFISPSDNDDDYDDNPLFPFVTLSKFGAKIEANFGPQFKFDLDTLKNIGGRMQIIVKTIDNNTFTLDVEASETVEQVKAKVREMNGTPTDRQRLIFRGAQLEDTYTLAHYGIQNESIILFVKRFLEEHEQQQQQAVQTTTEDIAEIKADPSPNCWDATACHSDIQISDCGHLTAEYTGQNLHGWRSVFAKQPVLLSSDSSGIFYFEISIIKKKHWATIGICPKQSSELGERICNRTGTYAYESDGTFWLSGSLKIRNAEYIYGADDVVGFGVDLANLKLIFTKNGQHLDTIHLFASSSDHQLFPFVSLACSCDKIVANFGPKFTFDLANVEIVSISLQNCWDVTFCHNDLQISGDESLIVRLCGKGDWWRTVFTKHPISWKNNLSGVFYFEISLKELKRLALFGFADKHKPLLSLLNRSGTYAYASTGNFLINGNWEKGTCKFARGDVIGCGVNLANRRIIFTKKGQRLDTDFSLAHSSADQLFPCVSLCDSGDQIEANFGPNFEFDLTTLRNLH</sequence>
<feature type="domain" description="B30.2/SPRY" evidence="5">
    <location>
        <begin position="1396"/>
        <end position="1582"/>
    </location>
</feature>
<evidence type="ECO:0000259" key="5">
    <source>
        <dbReference type="PROSITE" id="PS50188"/>
    </source>
</evidence>
<proteinExistence type="predicted"/>
<dbReference type="SUPFAM" id="SSF48403">
    <property type="entry name" value="Ankyrin repeat"/>
    <property type="match status" value="1"/>
</dbReference>
<dbReference type="SMART" id="SM00248">
    <property type="entry name" value="ANK"/>
    <property type="match status" value="10"/>
</dbReference>
<evidence type="ECO:0000256" key="3">
    <source>
        <dbReference type="PROSITE-ProRule" id="PRU00023"/>
    </source>
</evidence>
<dbReference type="CDD" id="cd12885">
    <property type="entry name" value="SPRY_RanBP_like"/>
    <property type="match status" value="5"/>
</dbReference>
<feature type="domain" description="B30.2/SPRY" evidence="5">
    <location>
        <begin position="1210"/>
        <end position="1401"/>
    </location>
</feature>
<dbReference type="SUPFAM" id="SSF54236">
    <property type="entry name" value="Ubiquitin-like"/>
    <property type="match status" value="2"/>
</dbReference>
<dbReference type="InterPro" id="IPR002110">
    <property type="entry name" value="Ankyrin_rpt"/>
</dbReference>
<feature type="domain" description="Ubiquitin-like" evidence="4">
    <location>
        <begin position="420"/>
        <end position="501"/>
    </location>
</feature>
<evidence type="ECO:0000313" key="6">
    <source>
        <dbReference type="EMBL" id="KAL3100552.1"/>
    </source>
</evidence>
<dbReference type="Gene3D" id="1.25.40.20">
    <property type="entry name" value="Ankyrin repeat-containing domain"/>
    <property type="match status" value="3"/>
</dbReference>
<dbReference type="InterPro" id="IPR001870">
    <property type="entry name" value="B30.2/SPRY"/>
</dbReference>
<name>A0ABD2KC88_HETSC</name>
<dbReference type="SMART" id="SM00213">
    <property type="entry name" value="UBQ"/>
    <property type="match status" value="2"/>
</dbReference>
<dbReference type="Pfam" id="PF12796">
    <property type="entry name" value="Ank_2"/>
    <property type="match status" value="3"/>
</dbReference>
<feature type="domain" description="B30.2/SPRY" evidence="5">
    <location>
        <begin position="214"/>
        <end position="407"/>
    </location>
</feature>
<evidence type="ECO:0000313" key="7">
    <source>
        <dbReference type="Proteomes" id="UP001620645"/>
    </source>
</evidence>
<dbReference type="PROSITE" id="PS50053">
    <property type="entry name" value="UBIQUITIN_2"/>
    <property type="match status" value="2"/>
</dbReference>
<dbReference type="Pfam" id="PF13637">
    <property type="entry name" value="Ank_4"/>
    <property type="match status" value="1"/>
</dbReference>
<keyword evidence="7" id="KW-1185">Reference proteome</keyword>
<dbReference type="SUPFAM" id="SSF49899">
    <property type="entry name" value="Concanavalin A-like lectins/glucanases"/>
    <property type="match status" value="5"/>
</dbReference>
<dbReference type="PROSITE" id="PS50297">
    <property type="entry name" value="ANK_REP_REGION"/>
    <property type="match status" value="8"/>
</dbReference>
<feature type="domain" description="Ubiquitin-like" evidence="4">
    <location>
        <begin position="1129"/>
        <end position="1200"/>
    </location>
</feature>
<dbReference type="PROSITE" id="PS50188">
    <property type="entry name" value="B302_SPRY"/>
    <property type="match status" value="5"/>
</dbReference>
<dbReference type="EMBL" id="JBICCN010000028">
    <property type="protein sequence ID" value="KAL3100552.1"/>
    <property type="molecule type" value="Genomic_DNA"/>
</dbReference>
<feature type="repeat" description="ANK" evidence="3">
    <location>
        <begin position="782"/>
        <end position="814"/>
    </location>
</feature>
<evidence type="ECO:0000256" key="1">
    <source>
        <dbReference type="ARBA" id="ARBA00022737"/>
    </source>
</evidence>
<dbReference type="Gene3D" id="3.10.20.90">
    <property type="entry name" value="Phosphatidylinositol 3-kinase Catalytic Subunit, Chain A, domain 1"/>
    <property type="match status" value="2"/>
</dbReference>
<feature type="repeat" description="ANK" evidence="3">
    <location>
        <begin position="749"/>
        <end position="781"/>
    </location>
</feature>
<organism evidence="6 7">
    <name type="scientific">Heterodera schachtii</name>
    <name type="common">Sugarbeet cyst nematode worm</name>
    <name type="synonym">Tylenchus schachtii</name>
    <dbReference type="NCBI Taxonomy" id="97005"/>
    <lineage>
        <taxon>Eukaryota</taxon>
        <taxon>Metazoa</taxon>
        <taxon>Ecdysozoa</taxon>
        <taxon>Nematoda</taxon>
        <taxon>Chromadorea</taxon>
        <taxon>Rhabditida</taxon>
        <taxon>Tylenchina</taxon>
        <taxon>Tylenchomorpha</taxon>
        <taxon>Tylenchoidea</taxon>
        <taxon>Heteroderidae</taxon>
        <taxon>Heteroderinae</taxon>
        <taxon>Heterodera</taxon>
    </lineage>
</organism>
<keyword evidence="2 3" id="KW-0040">ANK repeat</keyword>
<dbReference type="Pfam" id="PF00622">
    <property type="entry name" value="SPRY"/>
    <property type="match status" value="5"/>
</dbReference>
<feature type="repeat" description="ANK" evidence="3">
    <location>
        <begin position="714"/>
        <end position="738"/>
    </location>
</feature>
<dbReference type="InterPro" id="IPR019956">
    <property type="entry name" value="Ubiquitin_dom"/>
</dbReference>
<gene>
    <name evidence="6" type="ORF">niasHS_001118</name>
</gene>
<dbReference type="PANTHER" id="PTHR24173">
    <property type="entry name" value="ANKYRIN REPEAT CONTAINING"/>
    <property type="match status" value="1"/>
</dbReference>
<accession>A0ABD2KC88</accession>
<reference evidence="6 7" key="1">
    <citation type="submission" date="2024-10" db="EMBL/GenBank/DDBJ databases">
        <authorList>
            <person name="Kim D."/>
        </authorList>
    </citation>
    <scope>NUCLEOTIDE SEQUENCE [LARGE SCALE GENOMIC DNA]</scope>
    <source>
        <strain evidence="6">Taebaek</strain>
    </source>
</reference>
<feature type="repeat" description="ANK" evidence="3">
    <location>
        <begin position="822"/>
        <end position="855"/>
    </location>
</feature>
<dbReference type="InterPro" id="IPR029071">
    <property type="entry name" value="Ubiquitin-like_domsf"/>
</dbReference>
<dbReference type="InterPro" id="IPR043136">
    <property type="entry name" value="B30.2/SPRY_sf"/>
</dbReference>
<feature type="domain" description="B30.2/SPRY" evidence="5">
    <location>
        <begin position="909"/>
        <end position="1116"/>
    </location>
</feature>
<dbReference type="InterPro" id="IPR036770">
    <property type="entry name" value="Ankyrin_rpt-contain_sf"/>
</dbReference>
<dbReference type="PRINTS" id="PR00348">
    <property type="entry name" value="UBIQUITIN"/>
</dbReference>
<feature type="domain" description="B30.2/SPRY" evidence="5">
    <location>
        <begin position="28"/>
        <end position="218"/>
    </location>
</feature>
<dbReference type="Proteomes" id="UP001620645">
    <property type="component" value="Unassembled WGS sequence"/>
</dbReference>